<evidence type="ECO:0000313" key="1">
    <source>
        <dbReference type="EMBL" id="EJW98207.1"/>
    </source>
</evidence>
<proteinExistence type="predicted"/>
<organism evidence="1">
    <name type="scientific">gut metagenome</name>
    <dbReference type="NCBI Taxonomy" id="749906"/>
    <lineage>
        <taxon>unclassified sequences</taxon>
        <taxon>metagenomes</taxon>
        <taxon>organismal metagenomes</taxon>
    </lineage>
</organism>
<accession>J9G8W4</accession>
<gene>
    <name evidence="1" type="ORF">EVA_13684</name>
</gene>
<name>J9G8W4_9ZZZZ</name>
<dbReference type="AlphaFoldDB" id="J9G8W4"/>
<dbReference type="EMBL" id="AMCI01004379">
    <property type="protein sequence ID" value="EJW98207.1"/>
    <property type="molecule type" value="Genomic_DNA"/>
</dbReference>
<protein>
    <submittedName>
        <fullName evidence="1">Uncharacterized protein</fullName>
    </submittedName>
</protein>
<reference evidence="1" key="1">
    <citation type="journal article" date="2012" name="PLoS ONE">
        <title>Gene sets for utilization of primary and secondary nutrition supplies in the distal gut of endangered iberian lynx.</title>
        <authorList>
            <person name="Alcaide M."/>
            <person name="Messina E."/>
            <person name="Richter M."/>
            <person name="Bargiela R."/>
            <person name="Peplies J."/>
            <person name="Huws S.A."/>
            <person name="Newbold C.J."/>
            <person name="Golyshin P.N."/>
            <person name="Simon M.A."/>
            <person name="Lopez G."/>
            <person name="Yakimov M.M."/>
            <person name="Ferrer M."/>
        </authorList>
    </citation>
    <scope>NUCLEOTIDE SEQUENCE</scope>
</reference>
<sequence length="41" mass="4402">MHTDKGTYSLNTMAQPAGYSGQVASEGKNLVFENGVLTRVE</sequence>
<comment type="caution">
    <text evidence="1">The sequence shown here is derived from an EMBL/GenBank/DDBJ whole genome shotgun (WGS) entry which is preliminary data.</text>
</comment>